<dbReference type="InterPro" id="IPR052895">
    <property type="entry name" value="HetReg/Transcr_Mod"/>
</dbReference>
<dbReference type="OrthoDB" id="3553147at2759"/>
<dbReference type="InterPro" id="IPR010730">
    <property type="entry name" value="HET"/>
</dbReference>
<comment type="caution">
    <text evidence="2">The sequence shown here is derived from an EMBL/GenBank/DDBJ whole genome shotgun (WGS) entry which is preliminary data.</text>
</comment>
<dbReference type="PANTHER" id="PTHR24148">
    <property type="entry name" value="ANKYRIN REPEAT DOMAIN-CONTAINING PROTEIN 39 HOMOLOG-RELATED"/>
    <property type="match status" value="1"/>
</dbReference>
<feature type="domain" description="Heterokaryon incompatibility" evidence="1">
    <location>
        <begin position="53"/>
        <end position="183"/>
    </location>
</feature>
<dbReference type="Proteomes" id="UP000193144">
    <property type="component" value="Unassembled WGS sequence"/>
</dbReference>
<organism evidence="2 3">
    <name type="scientific">Clohesyomyces aquaticus</name>
    <dbReference type="NCBI Taxonomy" id="1231657"/>
    <lineage>
        <taxon>Eukaryota</taxon>
        <taxon>Fungi</taxon>
        <taxon>Dikarya</taxon>
        <taxon>Ascomycota</taxon>
        <taxon>Pezizomycotina</taxon>
        <taxon>Dothideomycetes</taxon>
        <taxon>Pleosporomycetidae</taxon>
        <taxon>Pleosporales</taxon>
        <taxon>Lindgomycetaceae</taxon>
        <taxon>Clohesyomyces</taxon>
    </lineage>
</organism>
<evidence type="ECO:0000259" key="1">
    <source>
        <dbReference type="Pfam" id="PF06985"/>
    </source>
</evidence>
<dbReference type="EMBL" id="MCFA01000002">
    <property type="protein sequence ID" value="ORY19600.1"/>
    <property type="molecule type" value="Genomic_DNA"/>
</dbReference>
<dbReference type="Pfam" id="PF06985">
    <property type="entry name" value="HET"/>
    <property type="match status" value="1"/>
</dbReference>
<protein>
    <submittedName>
        <fullName evidence="2">Heterokaryon incompatibility protein-domain-containing protein</fullName>
    </submittedName>
</protein>
<dbReference type="STRING" id="1231657.A0A1Y2ABD4"/>
<name>A0A1Y2ABD4_9PLEO</name>
<evidence type="ECO:0000313" key="2">
    <source>
        <dbReference type="EMBL" id="ORY19600.1"/>
    </source>
</evidence>
<sequence length="200" mass="23286">MEFLRHSLPSQQYRHRPLQGSQSIRVLELYPGEPDDILQGRLLEVSLDHSLRYEALSYAWGSSEQVDEINFDSQTLGITQSCSIALRNLREPKKYRLLWIDSICIDQESAFERNHQVRLMGRVYWNANRVIVWLGLGNQQTHRAMKYLKNIAQQRDSSLISRPEKLNALFKQTWFDRAWTVQEIALSRTGLVVCGHDSIS</sequence>
<proteinExistence type="predicted"/>
<keyword evidence="3" id="KW-1185">Reference proteome</keyword>
<dbReference type="PANTHER" id="PTHR24148:SF64">
    <property type="entry name" value="HETEROKARYON INCOMPATIBILITY DOMAIN-CONTAINING PROTEIN"/>
    <property type="match status" value="1"/>
</dbReference>
<evidence type="ECO:0000313" key="3">
    <source>
        <dbReference type="Proteomes" id="UP000193144"/>
    </source>
</evidence>
<accession>A0A1Y2ABD4</accession>
<gene>
    <name evidence="2" type="ORF">BCR34DRAFT_471952</name>
</gene>
<reference evidence="2 3" key="1">
    <citation type="submission" date="2016-07" db="EMBL/GenBank/DDBJ databases">
        <title>Pervasive Adenine N6-methylation of Active Genes in Fungi.</title>
        <authorList>
            <consortium name="DOE Joint Genome Institute"/>
            <person name="Mondo S.J."/>
            <person name="Dannebaum R.O."/>
            <person name="Kuo R.C."/>
            <person name="Labutti K."/>
            <person name="Haridas S."/>
            <person name="Kuo A."/>
            <person name="Salamov A."/>
            <person name="Ahrendt S.R."/>
            <person name="Lipzen A."/>
            <person name="Sullivan W."/>
            <person name="Andreopoulos W.B."/>
            <person name="Clum A."/>
            <person name="Lindquist E."/>
            <person name="Daum C."/>
            <person name="Ramamoorthy G.K."/>
            <person name="Gryganskyi A."/>
            <person name="Culley D."/>
            <person name="Magnuson J.K."/>
            <person name="James T.Y."/>
            <person name="O'Malley M.A."/>
            <person name="Stajich J.E."/>
            <person name="Spatafora J.W."/>
            <person name="Visel A."/>
            <person name="Grigoriev I.V."/>
        </authorList>
    </citation>
    <scope>NUCLEOTIDE SEQUENCE [LARGE SCALE GENOMIC DNA]</scope>
    <source>
        <strain evidence="2 3">CBS 115471</strain>
    </source>
</reference>
<feature type="non-terminal residue" evidence="2">
    <location>
        <position position="200"/>
    </location>
</feature>
<dbReference type="AlphaFoldDB" id="A0A1Y2ABD4"/>